<evidence type="ECO:0000256" key="7">
    <source>
        <dbReference type="ARBA" id="ARBA00038897"/>
    </source>
</evidence>
<evidence type="ECO:0000256" key="4">
    <source>
        <dbReference type="ARBA" id="ARBA00022827"/>
    </source>
</evidence>
<dbReference type="PROSITE" id="PS51387">
    <property type="entry name" value="FAD_PCMH"/>
    <property type="match status" value="1"/>
</dbReference>
<keyword evidence="10" id="KW-1185">Reference proteome</keyword>
<dbReference type="OrthoDB" id="9811557at2"/>
<proteinExistence type="inferred from homology"/>
<dbReference type="InterPro" id="IPR016164">
    <property type="entry name" value="FAD-linked_Oxase-like_C"/>
</dbReference>
<dbReference type="GO" id="GO:0004458">
    <property type="term" value="F:D-lactate dehydrogenase (cytochrome) activity"/>
    <property type="evidence" value="ECO:0007669"/>
    <property type="project" value="UniProtKB-EC"/>
</dbReference>
<dbReference type="FunFam" id="3.30.43.10:FF:000010">
    <property type="entry name" value="probable D-lactate dehydrogenase, mitochondrial"/>
    <property type="match status" value="1"/>
</dbReference>
<dbReference type="GO" id="GO:0071949">
    <property type="term" value="F:FAD binding"/>
    <property type="evidence" value="ECO:0007669"/>
    <property type="project" value="InterPro"/>
</dbReference>
<dbReference type="InterPro" id="IPR036318">
    <property type="entry name" value="FAD-bd_PCMH-like_sf"/>
</dbReference>
<dbReference type="RefSeq" id="WP_111161159.1">
    <property type="nucleotide sequence ID" value="NZ_PCDP01000036.1"/>
</dbReference>
<dbReference type="Gene3D" id="3.30.465.10">
    <property type="match status" value="1"/>
</dbReference>
<dbReference type="SUPFAM" id="SSF55103">
    <property type="entry name" value="FAD-linked oxidases, C-terminal domain"/>
    <property type="match status" value="1"/>
</dbReference>
<dbReference type="Proteomes" id="UP000248925">
    <property type="component" value="Unassembled WGS sequence"/>
</dbReference>
<evidence type="ECO:0000256" key="5">
    <source>
        <dbReference type="ARBA" id="ARBA00022946"/>
    </source>
</evidence>
<dbReference type="GO" id="GO:1903457">
    <property type="term" value="P:lactate catabolic process"/>
    <property type="evidence" value="ECO:0007669"/>
    <property type="project" value="TreeGrafter"/>
</dbReference>
<reference evidence="9 10" key="1">
    <citation type="journal article" date="2018" name="Sci. Rep.">
        <title>Rhizobium tumorigenes sp. nov., a novel plant tumorigenic bacterium isolated from cane gall tumors on thornless blackberry.</title>
        <authorList>
            <person name="Kuzmanovi N."/>
            <person name="Smalla K."/>
            <person name="Gronow S."/>
            <person name="PuBawska J."/>
        </authorList>
    </citation>
    <scope>NUCLEOTIDE SEQUENCE [LARGE SCALE GENOMIC DNA]</scope>
    <source>
        <strain evidence="9 10">CCBAU 85046</strain>
    </source>
</reference>
<evidence type="ECO:0000313" key="9">
    <source>
        <dbReference type="EMBL" id="PZM12963.1"/>
    </source>
</evidence>
<dbReference type="Pfam" id="PF01565">
    <property type="entry name" value="FAD_binding_4"/>
    <property type="match status" value="1"/>
</dbReference>
<comment type="caution">
    <text evidence="9">The sequence shown here is derived from an EMBL/GenBank/DDBJ whole genome shotgun (WGS) entry which is preliminary data.</text>
</comment>
<accession>A0A2W4EP16</accession>
<dbReference type="InterPro" id="IPR006094">
    <property type="entry name" value="Oxid_FAD_bind_N"/>
</dbReference>
<protein>
    <recommendedName>
        <fullName evidence="7">D-lactate dehydrogenase (cytochrome)</fullName>
        <ecNumber evidence="7">1.1.2.4</ecNumber>
    </recommendedName>
</protein>
<dbReference type="Gene3D" id="3.30.70.2740">
    <property type="match status" value="1"/>
</dbReference>
<dbReference type="InterPro" id="IPR004113">
    <property type="entry name" value="FAD-bd_oxidored_4_C"/>
</dbReference>
<dbReference type="PANTHER" id="PTHR11748">
    <property type="entry name" value="D-LACTATE DEHYDROGENASE"/>
    <property type="match status" value="1"/>
</dbReference>
<dbReference type="PANTHER" id="PTHR11748:SF111">
    <property type="entry name" value="D-LACTATE DEHYDROGENASE, MITOCHONDRIAL-RELATED"/>
    <property type="match status" value="1"/>
</dbReference>
<comment type="cofactor">
    <cofactor evidence="1">
        <name>FAD</name>
        <dbReference type="ChEBI" id="CHEBI:57692"/>
    </cofactor>
</comment>
<evidence type="ECO:0000313" key="10">
    <source>
        <dbReference type="Proteomes" id="UP000248925"/>
    </source>
</evidence>
<keyword evidence="6" id="KW-0560">Oxidoreductase</keyword>
<dbReference type="FunFam" id="3.30.70.2740:FF:000001">
    <property type="entry name" value="D-lactate dehydrogenase mitochondrial"/>
    <property type="match status" value="1"/>
</dbReference>
<comment type="similarity">
    <text evidence="2">Belongs to the FAD-binding oxidoreductase/transferase type 4 family.</text>
</comment>
<gene>
    <name evidence="9" type="ORF">CPY51_15640</name>
</gene>
<evidence type="ECO:0000259" key="8">
    <source>
        <dbReference type="PROSITE" id="PS51387"/>
    </source>
</evidence>
<dbReference type="Pfam" id="PF02913">
    <property type="entry name" value="FAD-oxidase_C"/>
    <property type="match status" value="1"/>
</dbReference>
<dbReference type="FunFam" id="1.10.45.10:FF:000001">
    <property type="entry name" value="D-lactate dehydrogenase mitochondrial"/>
    <property type="match status" value="1"/>
</dbReference>
<evidence type="ECO:0000256" key="2">
    <source>
        <dbReference type="ARBA" id="ARBA00008000"/>
    </source>
</evidence>
<keyword evidence="3" id="KW-0285">Flavoprotein</keyword>
<feature type="domain" description="FAD-binding PCMH-type" evidence="8">
    <location>
        <begin position="44"/>
        <end position="222"/>
    </location>
</feature>
<dbReference type="InterPro" id="IPR016169">
    <property type="entry name" value="FAD-bd_PCMH_sub2"/>
</dbReference>
<dbReference type="SUPFAM" id="SSF56176">
    <property type="entry name" value="FAD-binding/transporter-associated domain-like"/>
    <property type="match status" value="1"/>
</dbReference>
<dbReference type="EC" id="1.1.2.4" evidence="7"/>
<evidence type="ECO:0000256" key="1">
    <source>
        <dbReference type="ARBA" id="ARBA00001974"/>
    </source>
</evidence>
<keyword evidence="4" id="KW-0274">FAD</keyword>
<keyword evidence="5" id="KW-0809">Transit peptide</keyword>
<name>A0A2W4EP16_9HYPH</name>
<organism evidence="9 10">
    <name type="scientific">Rhizobium tubonense</name>
    <dbReference type="NCBI Taxonomy" id="484088"/>
    <lineage>
        <taxon>Bacteria</taxon>
        <taxon>Pseudomonadati</taxon>
        <taxon>Pseudomonadota</taxon>
        <taxon>Alphaproteobacteria</taxon>
        <taxon>Hyphomicrobiales</taxon>
        <taxon>Rhizobiaceae</taxon>
        <taxon>Rhizobium/Agrobacterium group</taxon>
        <taxon>Rhizobium</taxon>
    </lineage>
</organism>
<evidence type="ECO:0000256" key="6">
    <source>
        <dbReference type="ARBA" id="ARBA00023002"/>
    </source>
</evidence>
<dbReference type="GO" id="GO:0008720">
    <property type="term" value="F:D-lactate dehydrogenase (NAD+) activity"/>
    <property type="evidence" value="ECO:0007669"/>
    <property type="project" value="TreeGrafter"/>
</dbReference>
<dbReference type="AlphaFoldDB" id="A0A2W4EP16"/>
<dbReference type="EMBL" id="PCDP01000036">
    <property type="protein sequence ID" value="PZM12963.1"/>
    <property type="molecule type" value="Genomic_DNA"/>
</dbReference>
<sequence>MKSGIRPTSEQLSRLEAQLGQLLGARFTRSMAERDLHAQDESWHKCAPPDAVCYPASTDEVSQVVRVCIENRIPIIPFGAGTSLEGHISAVYGGISIDLSRMNRILEVRAQDLDASIEAGVTRQQLNSHIRDTGLFFPVDPGGESTLGGMAATRASGTNAVRYGTMRENVLSLKVVLPNGKILTTSTRARKSAAGYDLTRLMIGSEGTLGIITELTVRLHGIPGAIASAVCSFPNLRSAVSTAAETIQAGVSIARIELLDDQSMKAVNRYSKLNYPEKSTLFLEFHGTTAGVLEQADIVRELAEANGGTQWQWANDPEQRNRLWKARHDMHYAALSMRPGSKVWGTDACVPLSALTDIVTEMREEASAASFFTTCVGHVGDGNFHLGFLIDPSSKSEIEEAERLNSRLIERTLALGGTSTGEHGIGLGKIKWMEKEHGDVAIELMRQIKTAIDPLGLFNPGKLLPNT</sequence>
<dbReference type="InterPro" id="IPR016166">
    <property type="entry name" value="FAD-bd_PCMH"/>
</dbReference>
<dbReference type="InterPro" id="IPR016171">
    <property type="entry name" value="Vanillyl_alc_oxidase_C-sub2"/>
</dbReference>
<dbReference type="FunFam" id="3.30.465.10:FF:000016">
    <property type="entry name" value="probable D-lactate dehydrogenase, mitochondrial"/>
    <property type="match status" value="1"/>
</dbReference>
<evidence type="ECO:0000256" key="3">
    <source>
        <dbReference type="ARBA" id="ARBA00022630"/>
    </source>
</evidence>
<dbReference type="Gene3D" id="1.10.45.10">
    <property type="entry name" value="Vanillyl-alcohol Oxidase, Chain A, domain 4"/>
    <property type="match status" value="1"/>
</dbReference>